<dbReference type="InterPro" id="IPR027417">
    <property type="entry name" value="P-loop_NTPase"/>
</dbReference>
<evidence type="ECO:0000259" key="14">
    <source>
        <dbReference type="PROSITE" id="PS51198"/>
    </source>
</evidence>
<evidence type="ECO:0000256" key="6">
    <source>
        <dbReference type="ARBA" id="ARBA00023125"/>
    </source>
</evidence>
<dbReference type="GO" id="GO:0005524">
    <property type="term" value="F:ATP binding"/>
    <property type="evidence" value="ECO:0007669"/>
    <property type="project" value="UniProtKB-UniRule"/>
</dbReference>
<protein>
    <recommendedName>
        <fullName evidence="10">DNA 3'-5' helicase</fullName>
        <ecNumber evidence="10">5.6.2.4</ecNumber>
    </recommendedName>
    <alternativeName>
        <fullName evidence="11">DNA 3'-5' helicase II</fullName>
    </alternativeName>
</protein>
<evidence type="ECO:0000256" key="12">
    <source>
        <dbReference type="ARBA" id="ARBA00048988"/>
    </source>
</evidence>
<dbReference type="PANTHER" id="PTHR11070:SF2">
    <property type="entry name" value="ATP-DEPENDENT DNA HELICASE SRS2"/>
    <property type="match status" value="1"/>
</dbReference>
<dbReference type="EMBL" id="SEOO01000023">
    <property type="protein sequence ID" value="RYM09525.1"/>
    <property type="molecule type" value="Genomic_DNA"/>
</dbReference>
<keyword evidence="5 13" id="KW-0067">ATP-binding</keyword>
<comment type="caution">
    <text evidence="16">The sequence shown here is derived from an EMBL/GenBank/DDBJ whole genome shotgun (WGS) entry which is preliminary data.</text>
</comment>
<accession>A0A8G2DXF4</accession>
<evidence type="ECO:0000256" key="13">
    <source>
        <dbReference type="PROSITE-ProRule" id="PRU00560"/>
    </source>
</evidence>
<feature type="domain" description="UvrD-like helicase C-terminal" evidence="15">
    <location>
        <begin position="297"/>
        <end position="564"/>
    </location>
</feature>
<dbReference type="AlphaFoldDB" id="A0A8G2DXF4"/>
<evidence type="ECO:0000256" key="5">
    <source>
        <dbReference type="ARBA" id="ARBA00022840"/>
    </source>
</evidence>
<dbReference type="GO" id="GO:0003677">
    <property type="term" value="F:DNA binding"/>
    <property type="evidence" value="ECO:0007669"/>
    <property type="project" value="UniProtKB-KW"/>
</dbReference>
<dbReference type="PANTHER" id="PTHR11070">
    <property type="entry name" value="UVRD / RECB / PCRA DNA HELICASE FAMILY MEMBER"/>
    <property type="match status" value="1"/>
</dbReference>
<dbReference type="InterPro" id="IPR014017">
    <property type="entry name" value="DNA_helicase_UvrD-like_C"/>
</dbReference>
<feature type="binding site" evidence="13">
    <location>
        <begin position="36"/>
        <end position="43"/>
    </location>
    <ligand>
        <name>ATP</name>
        <dbReference type="ChEBI" id="CHEBI:30616"/>
    </ligand>
</feature>
<proteinExistence type="inferred from homology"/>
<evidence type="ECO:0000256" key="4">
    <source>
        <dbReference type="ARBA" id="ARBA00022806"/>
    </source>
</evidence>
<dbReference type="Pfam" id="PF00580">
    <property type="entry name" value="UvrD-helicase"/>
    <property type="match status" value="1"/>
</dbReference>
<dbReference type="PROSITE" id="PS51198">
    <property type="entry name" value="UVRD_HELICASE_ATP_BIND"/>
    <property type="match status" value="1"/>
</dbReference>
<evidence type="ECO:0000256" key="8">
    <source>
        <dbReference type="ARBA" id="ARBA00025289"/>
    </source>
</evidence>
<dbReference type="Gene3D" id="3.40.50.300">
    <property type="entry name" value="P-loop containing nucleotide triphosphate hydrolases"/>
    <property type="match status" value="2"/>
</dbReference>
<feature type="domain" description="UvrD-like helicase ATP-binding" evidence="14">
    <location>
        <begin position="15"/>
        <end position="296"/>
    </location>
</feature>
<comment type="catalytic activity">
    <reaction evidence="12">
        <text>ATP + H2O = ADP + phosphate + H(+)</text>
        <dbReference type="Rhea" id="RHEA:13065"/>
        <dbReference type="ChEBI" id="CHEBI:15377"/>
        <dbReference type="ChEBI" id="CHEBI:15378"/>
        <dbReference type="ChEBI" id="CHEBI:30616"/>
        <dbReference type="ChEBI" id="CHEBI:43474"/>
        <dbReference type="ChEBI" id="CHEBI:456216"/>
        <dbReference type="EC" id="5.6.2.4"/>
    </reaction>
</comment>
<evidence type="ECO:0000259" key="15">
    <source>
        <dbReference type="PROSITE" id="PS51217"/>
    </source>
</evidence>
<keyword evidence="3 13" id="KW-0378">Hydrolase</keyword>
<comment type="function">
    <text evidence="8">Has both ATPase and helicase activities. Unwinds DNA duplexes with 3' to 5' polarity with respect to the bound strand and initiates unwinding most effectively when a single-stranded region is present. Involved in the post-incision events of nucleotide excision repair and methyl-directed mismatch repair.</text>
</comment>
<dbReference type="Gene3D" id="1.10.486.10">
    <property type="entry name" value="PCRA, domain 4"/>
    <property type="match status" value="1"/>
</dbReference>
<dbReference type="GO" id="GO:0000725">
    <property type="term" value="P:recombinational repair"/>
    <property type="evidence" value="ECO:0007669"/>
    <property type="project" value="TreeGrafter"/>
</dbReference>
<evidence type="ECO:0000256" key="9">
    <source>
        <dbReference type="ARBA" id="ARBA00034617"/>
    </source>
</evidence>
<dbReference type="FunFam" id="1.10.10.160:FF:000001">
    <property type="entry name" value="ATP-dependent DNA helicase"/>
    <property type="match status" value="1"/>
</dbReference>
<dbReference type="PROSITE" id="PS51217">
    <property type="entry name" value="UVRD_HELICASE_CTER"/>
    <property type="match status" value="1"/>
</dbReference>
<evidence type="ECO:0000256" key="3">
    <source>
        <dbReference type="ARBA" id="ARBA00022801"/>
    </source>
</evidence>
<evidence type="ECO:0000256" key="2">
    <source>
        <dbReference type="ARBA" id="ARBA00022741"/>
    </source>
</evidence>
<evidence type="ECO:0000256" key="7">
    <source>
        <dbReference type="ARBA" id="ARBA00023235"/>
    </source>
</evidence>
<gene>
    <name evidence="16" type="ORF">EWH12_14240</name>
</gene>
<dbReference type="CDD" id="cd17932">
    <property type="entry name" value="DEXQc_UvrD"/>
    <property type="match status" value="1"/>
</dbReference>
<dbReference type="FunFam" id="3.40.50.300:FF:001890">
    <property type="entry name" value="DNA helicase"/>
    <property type="match status" value="1"/>
</dbReference>
<evidence type="ECO:0000256" key="11">
    <source>
        <dbReference type="ARBA" id="ARBA00034923"/>
    </source>
</evidence>
<keyword evidence="4 13" id="KW-0347">Helicase</keyword>
<comment type="similarity">
    <text evidence="1">Belongs to the helicase family. UvrD subfamily.</text>
</comment>
<dbReference type="InterPro" id="IPR014016">
    <property type="entry name" value="UvrD-like_ATP-bd"/>
</dbReference>
<keyword evidence="7" id="KW-0413">Isomerase</keyword>
<dbReference type="GO" id="GO:0005829">
    <property type="term" value="C:cytosol"/>
    <property type="evidence" value="ECO:0007669"/>
    <property type="project" value="TreeGrafter"/>
</dbReference>
<dbReference type="CDD" id="cd18807">
    <property type="entry name" value="SF1_C_UvrD"/>
    <property type="match status" value="1"/>
</dbReference>
<dbReference type="GO" id="GO:0033202">
    <property type="term" value="C:DNA helicase complex"/>
    <property type="evidence" value="ECO:0007669"/>
    <property type="project" value="TreeGrafter"/>
</dbReference>
<dbReference type="GO" id="GO:0043138">
    <property type="term" value="F:3'-5' DNA helicase activity"/>
    <property type="evidence" value="ECO:0007669"/>
    <property type="project" value="UniProtKB-EC"/>
</dbReference>
<keyword evidence="2 13" id="KW-0547">Nucleotide-binding</keyword>
<evidence type="ECO:0000256" key="1">
    <source>
        <dbReference type="ARBA" id="ARBA00009922"/>
    </source>
</evidence>
<dbReference type="InterPro" id="IPR013986">
    <property type="entry name" value="DExx_box_DNA_helicase_dom_sf"/>
</dbReference>
<comment type="catalytic activity">
    <reaction evidence="9">
        <text>Couples ATP hydrolysis with the unwinding of duplex DNA by translocating in the 3'-5' direction.</text>
        <dbReference type="EC" id="5.6.2.4"/>
    </reaction>
</comment>
<dbReference type="SUPFAM" id="SSF52540">
    <property type="entry name" value="P-loop containing nucleoside triphosphate hydrolases"/>
    <property type="match status" value="1"/>
</dbReference>
<dbReference type="RefSeq" id="WP_129927006.1">
    <property type="nucleotide sequence ID" value="NZ_SEOO01000023.1"/>
</dbReference>
<dbReference type="Gene3D" id="1.10.10.160">
    <property type="match status" value="1"/>
</dbReference>
<evidence type="ECO:0000313" key="16">
    <source>
        <dbReference type="EMBL" id="RYM09525.1"/>
    </source>
</evidence>
<dbReference type="Proteomes" id="UP000291572">
    <property type="component" value="Unassembled WGS sequence"/>
</dbReference>
<evidence type="ECO:0000256" key="10">
    <source>
        <dbReference type="ARBA" id="ARBA00034808"/>
    </source>
</evidence>
<name>A0A8G2DXF4_9SPHN</name>
<organism evidence="16 17">
    <name type="scientific">Sphingobium cupriresistens</name>
    <dbReference type="NCBI Taxonomy" id="1132417"/>
    <lineage>
        <taxon>Bacteria</taxon>
        <taxon>Pseudomonadati</taxon>
        <taxon>Pseudomonadota</taxon>
        <taxon>Alphaproteobacteria</taxon>
        <taxon>Sphingomonadales</taxon>
        <taxon>Sphingomonadaceae</taxon>
        <taxon>Sphingobium</taxon>
    </lineage>
</organism>
<sequence length="758" mass="84617">MTVPAPSPNDPPYLDGLNPPQREAVLTTEGPVLVLAGAGTGKTAALTARLAHLIGTRRAWPSEILAVTFTNKAAREMRARVGRMIGDAVEGMPWLGTFHAIAAKMLRRHAELVGLQSNFTILDTDDQLRLLKQLIQAEGVDEKRWPARQLAGLIDQWKNKGWTPEDVGAGEAEGYAHGKGQKLYADYQARLRQVNACDFGDLLLHVLTILKKHRDVLAQYQERFRYIMVDEYQDTNSSQYLWLRLLAQTRKNLCCVGDDDQSIYSWRGAEVANILRFEKDFPGATIIRLEQNYRSTPHILGAASGVIAENGNRLGKTLWTDIDVGEKVQVIGVWDGPEEARRVGDEIEAVQRSGGSLDEVAILVRAQHQTREFEDRFIQIGLPYRIVGGFRFYERAEIRDALAYLRLVNQPADDLAFERIVNVPKRGLGDKAVEKLHRLARAEGIPLALAAARILDTDELTPQARRSLGSFIGDLARWRDRATQLPHAELARQILDESGYTAMLQAERTTESAGRLENLSELARAMEEYETLGAFLEHVSLVMDNEAQAESAKITIMTIHAAKGLEYDTTFLVGWEEGVFPSQRALDEGGLNSLEEERRLAYVAITRARKRCTIIHAANRRIYGQWTSSIPSRFVGELPPEHVESESSMSGGASLWRANWSERDDPFANVARGSGRGPGWQRAQTSGQFSREPVRIVEARSSAVSLGNKGRDDMRVGLRIFHQKFGYGTVAEIEGNKLEIDFETAGRKRVMDSFVQPA</sequence>
<reference evidence="16 17" key="1">
    <citation type="submission" date="2019-02" db="EMBL/GenBank/DDBJ databases">
        <authorList>
            <person name="Feng G."/>
        </authorList>
    </citation>
    <scope>NUCLEOTIDE SEQUENCE [LARGE SCALE GENOMIC DNA]</scope>
    <source>
        <strain evidence="16 17">CCTCC AB 2011146</strain>
    </source>
</reference>
<dbReference type="GO" id="GO:0009314">
    <property type="term" value="P:response to radiation"/>
    <property type="evidence" value="ECO:0007669"/>
    <property type="project" value="UniProtKB-ARBA"/>
</dbReference>
<evidence type="ECO:0000313" key="17">
    <source>
        <dbReference type="Proteomes" id="UP000291572"/>
    </source>
</evidence>
<dbReference type="FunFam" id="1.10.486.10:FF:000003">
    <property type="entry name" value="ATP-dependent DNA helicase"/>
    <property type="match status" value="1"/>
</dbReference>
<dbReference type="EC" id="5.6.2.4" evidence="10"/>
<dbReference type="Pfam" id="PF13361">
    <property type="entry name" value="UvrD_C"/>
    <property type="match status" value="2"/>
</dbReference>
<dbReference type="GO" id="GO:0016787">
    <property type="term" value="F:hydrolase activity"/>
    <property type="evidence" value="ECO:0007669"/>
    <property type="project" value="UniProtKB-UniRule"/>
</dbReference>
<dbReference type="OrthoDB" id="9806690at2"/>
<dbReference type="InterPro" id="IPR000212">
    <property type="entry name" value="DNA_helicase_UvrD/REP"/>
</dbReference>
<keyword evidence="6" id="KW-0238">DNA-binding</keyword>